<dbReference type="InterPro" id="IPR004099">
    <property type="entry name" value="Pyr_nucl-diS_OxRdtase_dimer"/>
</dbReference>
<dbReference type="GO" id="GO:0006103">
    <property type="term" value="P:2-oxoglutarate metabolic process"/>
    <property type="evidence" value="ECO:0007669"/>
    <property type="project" value="TreeGrafter"/>
</dbReference>
<feature type="active site" description="Proton acceptor" evidence="13">
    <location>
        <position position="439"/>
    </location>
</feature>
<evidence type="ECO:0000259" key="17">
    <source>
        <dbReference type="Pfam" id="PF02852"/>
    </source>
</evidence>
<dbReference type="PROSITE" id="PS00076">
    <property type="entry name" value="PYRIDINE_REDOX_1"/>
    <property type="match status" value="1"/>
</dbReference>
<reference evidence="20" key="1">
    <citation type="submission" date="2019-06" db="EMBL/GenBank/DDBJ databases">
        <title>Sulfurimonas gotlandica sp. nov., a chemoautotrophic and psychrotolerant epsilonproteobacterium isolated from a pelagic redoxcline, and an emended description of the genus Sulfurimonas.</title>
        <authorList>
            <person name="Wang S."/>
            <person name="Jiang L."/>
            <person name="Shao Z."/>
        </authorList>
    </citation>
    <scope>NUCLEOTIDE SEQUENCE [LARGE SCALE GENOMIC DNA]</scope>
    <source>
        <strain evidence="20">1-1N</strain>
    </source>
</reference>
<dbReference type="RefSeq" id="WP_152299404.1">
    <property type="nucleotide sequence ID" value="NZ_CP041166.1"/>
</dbReference>
<evidence type="ECO:0000313" key="20">
    <source>
        <dbReference type="Proteomes" id="UP000326061"/>
    </source>
</evidence>
<evidence type="ECO:0000256" key="7">
    <source>
        <dbReference type="ARBA" id="ARBA00022827"/>
    </source>
</evidence>
<dbReference type="InterPro" id="IPR012999">
    <property type="entry name" value="Pyr_OxRdtase_I_AS"/>
</dbReference>
<evidence type="ECO:0000259" key="18">
    <source>
        <dbReference type="Pfam" id="PF07992"/>
    </source>
</evidence>
<dbReference type="EC" id="1.8.1.4" evidence="3 16"/>
<dbReference type="GO" id="GO:0050660">
    <property type="term" value="F:flavin adenine dinucleotide binding"/>
    <property type="evidence" value="ECO:0007669"/>
    <property type="project" value="InterPro"/>
</dbReference>
<dbReference type="InterPro" id="IPR050151">
    <property type="entry name" value="Class-I_Pyr_Nuc-Dis_Oxidored"/>
</dbReference>
<feature type="binding site" evidence="14">
    <location>
        <begin position="176"/>
        <end position="183"/>
    </location>
    <ligand>
        <name>NAD(+)</name>
        <dbReference type="ChEBI" id="CHEBI:57540"/>
    </ligand>
</feature>
<evidence type="ECO:0000256" key="1">
    <source>
        <dbReference type="ARBA" id="ARBA00004496"/>
    </source>
</evidence>
<dbReference type="SUPFAM" id="SSF55424">
    <property type="entry name" value="FAD/NAD-linked reductases, dimerisation (C-terminal) domain"/>
    <property type="match status" value="1"/>
</dbReference>
<evidence type="ECO:0000256" key="2">
    <source>
        <dbReference type="ARBA" id="ARBA00007532"/>
    </source>
</evidence>
<feature type="disulfide bond" description="Redox-active" evidence="15">
    <location>
        <begin position="43"/>
        <end position="48"/>
    </location>
</feature>
<dbReference type="Gene3D" id="3.50.50.60">
    <property type="entry name" value="FAD/NAD(P)-binding domain"/>
    <property type="match status" value="2"/>
</dbReference>
<dbReference type="Pfam" id="PF02852">
    <property type="entry name" value="Pyr_redox_dim"/>
    <property type="match status" value="1"/>
</dbReference>
<dbReference type="InterPro" id="IPR016156">
    <property type="entry name" value="FAD/NAD-linked_Rdtase_dimer_sf"/>
</dbReference>
<dbReference type="Proteomes" id="UP000326061">
    <property type="component" value="Chromosome"/>
</dbReference>
<keyword evidence="11 16" id="KW-0676">Redox-active center</keyword>
<comment type="similarity">
    <text evidence="2 16">Belongs to the class-I pyridine nucleotide-disulfide oxidoreductase family.</text>
</comment>
<dbReference type="InterPro" id="IPR006258">
    <property type="entry name" value="Lipoamide_DH"/>
</dbReference>
<gene>
    <name evidence="19" type="primary">lpdA</name>
    <name evidence="19" type="ORF">FJR47_05270</name>
</gene>
<keyword evidence="5" id="KW-0963">Cytoplasm</keyword>
<sequence length="449" mass="48514">MKEIDTVIIGAGPAGYEAALYLAKSGVNTLLIEQSKEKIGGVCLNEGCIPTKNYLQSSSFTSKIPYFKSCGLALEEKGLDLKQLVQKTIALKDELRSGVLWMLDQAKVEILYGTALFKDSNHIELSGETVAFKKCIIATGSQVLQVPKLPFDGKCIISSSDVFNLQTMPSSIIIVGGGAIGCEFATFFSAFGVDVTMVVRGSRLLAREDEEISKALLRAFKKRSIKVLTSAEISNVEVDESGAKLLVATPEGEKTLNSELVLCAIGRIPCSKELQLEKAGVKCDKRGFVEVNEALQTTQKHIYAAGDCINTPGFAHTAYTEGRIAAQNSVKGDSLTNSHVTPFTIFCDPQIASCGLNEQEAKEQGIEVEVKKAYFKANAKAKISGDDSGFVKIISSSQNGEILGASIIGAEATEIIHEFIIAIEKKIPHNEFVKMIFAHPTLSEIVRYL</sequence>
<feature type="binding site" evidence="14">
    <location>
        <position position="52"/>
    </location>
    <ligand>
        <name>FAD</name>
        <dbReference type="ChEBI" id="CHEBI:57692"/>
    </ligand>
</feature>
<feature type="domain" description="Pyridine nucleotide-disulphide oxidoreductase dimerisation" evidence="17">
    <location>
        <begin position="342"/>
        <end position="446"/>
    </location>
</feature>
<evidence type="ECO:0000256" key="12">
    <source>
        <dbReference type="ARBA" id="ARBA00049187"/>
    </source>
</evidence>
<feature type="binding site" evidence="14">
    <location>
        <position position="266"/>
    </location>
    <ligand>
        <name>NAD(+)</name>
        <dbReference type="ChEBI" id="CHEBI:57540"/>
    </ligand>
</feature>
<dbReference type="GO" id="GO:0005737">
    <property type="term" value="C:cytoplasm"/>
    <property type="evidence" value="ECO:0007669"/>
    <property type="project" value="UniProtKB-SubCell"/>
</dbReference>
<feature type="binding site" evidence="14">
    <location>
        <position position="307"/>
    </location>
    <ligand>
        <name>FAD</name>
        <dbReference type="ChEBI" id="CHEBI:57692"/>
    </ligand>
</feature>
<evidence type="ECO:0000256" key="5">
    <source>
        <dbReference type="ARBA" id="ARBA00022490"/>
    </source>
</evidence>
<evidence type="ECO:0000313" key="19">
    <source>
        <dbReference type="EMBL" id="QFR43341.1"/>
    </source>
</evidence>
<comment type="subcellular location">
    <subcellularLocation>
        <location evidence="1">Cytoplasm</location>
    </subcellularLocation>
</comment>
<name>A0AAJ4DMS8_9BACT</name>
<keyword evidence="7 14" id="KW-0274">FAD</keyword>
<dbReference type="NCBIfam" id="TIGR01350">
    <property type="entry name" value="lipoamide_DH"/>
    <property type="match status" value="1"/>
</dbReference>
<dbReference type="PANTHER" id="PTHR22912">
    <property type="entry name" value="DISULFIDE OXIDOREDUCTASE"/>
    <property type="match status" value="1"/>
</dbReference>
<keyword evidence="8 16" id="KW-0560">Oxidoreductase</keyword>
<dbReference type="KEGG" id="suln:FJR47_05270"/>
<evidence type="ECO:0000256" key="4">
    <source>
        <dbReference type="ARBA" id="ARBA00016961"/>
    </source>
</evidence>
<evidence type="ECO:0000256" key="15">
    <source>
        <dbReference type="PIRSR" id="PIRSR000350-4"/>
    </source>
</evidence>
<dbReference type="EMBL" id="CP041166">
    <property type="protein sequence ID" value="QFR43341.1"/>
    <property type="molecule type" value="Genomic_DNA"/>
</dbReference>
<comment type="catalytic activity">
    <reaction evidence="12 16">
        <text>N(6)-[(R)-dihydrolipoyl]-L-lysyl-[protein] + NAD(+) = N(6)-[(R)-lipoyl]-L-lysyl-[protein] + NADH + H(+)</text>
        <dbReference type="Rhea" id="RHEA:15045"/>
        <dbReference type="Rhea" id="RHEA-COMP:10474"/>
        <dbReference type="Rhea" id="RHEA-COMP:10475"/>
        <dbReference type="ChEBI" id="CHEBI:15378"/>
        <dbReference type="ChEBI" id="CHEBI:57540"/>
        <dbReference type="ChEBI" id="CHEBI:57945"/>
        <dbReference type="ChEBI" id="CHEBI:83099"/>
        <dbReference type="ChEBI" id="CHEBI:83100"/>
        <dbReference type="EC" id="1.8.1.4"/>
    </reaction>
</comment>
<proteinExistence type="inferred from homology"/>
<dbReference type="InterPro" id="IPR036188">
    <property type="entry name" value="FAD/NAD-bd_sf"/>
</dbReference>
<organism evidence="19 20">
    <name type="scientific">Sulfurimonas xiamenensis</name>
    <dbReference type="NCBI Taxonomy" id="2590021"/>
    <lineage>
        <taxon>Bacteria</taxon>
        <taxon>Pseudomonadati</taxon>
        <taxon>Campylobacterota</taxon>
        <taxon>Epsilonproteobacteria</taxon>
        <taxon>Campylobacterales</taxon>
        <taxon>Sulfurimonadaceae</taxon>
        <taxon>Sulfurimonas</taxon>
    </lineage>
</organism>
<dbReference type="SUPFAM" id="SSF51905">
    <property type="entry name" value="FAD/NAD(P)-binding domain"/>
    <property type="match status" value="1"/>
</dbReference>
<evidence type="ECO:0000256" key="3">
    <source>
        <dbReference type="ARBA" id="ARBA00012608"/>
    </source>
</evidence>
<dbReference type="InterPro" id="IPR023753">
    <property type="entry name" value="FAD/NAD-binding_dom"/>
</dbReference>
<dbReference type="PIRSF" id="PIRSF000350">
    <property type="entry name" value="Mercury_reductase_MerA"/>
    <property type="match status" value="1"/>
</dbReference>
<evidence type="ECO:0000256" key="6">
    <source>
        <dbReference type="ARBA" id="ARBA00022630"/>
    </source>
</evidence>
<dbReference type="GO" id="GO:0004148">
    <property type="term" value="F:dihydrolipoyl dehydrogenase (NADH) activity"/>
    <property type="evidence" value="ECO:0007669"/>
    <property type="project" value="UniProtKB-EC"/>
</dbReference>
<feature type="binding site" evidence="14">
    <location>
        <begin position="139"/>
        <end position="141"/>
    </location>
    <ligand>
        <name>FAD</name>
        <dbReference type="ChEBI" id="CHEBI:57692"/>
    </ligand>
</feature>
<keyword evidence="6 16" id="KW-0285">Flavoprotein</keyword>
<evidence type="ECO:0000256" key="16">
    <source>
        <dbReference type="RuleBase" id="RU003692"/>
    </source>
</evidence>
<evidence type="ECO:0000256" key="14">
    <source>
        <dbReference type="PIRSR" id="PIRSR000350-3"/>
    </source>
</evidence>
<evidence type="ECO:0000256" key="13">
    <source>
        <dbReference type="PIRSR" id="PIRSR000350-2"/>
    </source>
</evidence>
<comment type="miscellaneous">
    <text evidence="16">The active site is a redox-active disulfide bond.</text>
</comment>
<keyword evidence="14" id="KW-0547">Nucleotide-binding</keyword>
<dbReference type="PANTHER" id="PTHR22912:SF217">
    <property type="entry name" value="DIHYDROLIPOYL DEHYDROGENASE"/>
    <property type="match status" value="1"/>
</dbReference>
<protein>
    <recommendedName>
        <fullName evidence="4 16">Dihydrolipoyl dehydrogenase</fullName>
        <ecNumber evidence="3 16">1.8.1.4</ecNumber>
    </recommendedName>
</protein>
<keyword evidence="9 14" id="KW-0520">NAD</keyword>
<feature type="domain" description="FAD/NAD(P)-binding" evidence="18">
    <location>
        <begin position="5"/>
        <end position="322"/>
    </location>
</feature>
<dbReference type="PRINTS" id="PR00368">
    <property type="entry name" value="FADPNR"/>
</dbReference>
<dbReference type="Pfam" id="PF07992">
    <property type="entry name" value="Pyr_redox_2"/>
    <property type="match status" value="1"/>
</dbReference>
<keyword evidence="20" id="KW-1185">Reference proteome</keyword>
<dbReference type="AlphaFoldDB" id="A0AAJ4DMS8"/>
<evidence type="ECO:0000256" key="10">
    <source>
        <dbReference type="ARBA" id="ARBA00023157"/>
    </source>
</evidence>
<accession>A0AAJ4DMS8</accession>
<keyword evidence="10" id="KW-1015">Disulfide bond</keyword>
<dbReference type="PRINTS" id="PR00411">
    <property type="entry name" value="PNDRDTASEI"/>
</dbReference>
<dbReference type="Gene3D" id="3.30.390.30">
    <property type="match status" value="1"/>
</dbReference>
<evidence type="ECO:0000256" key="11">
    <source>
        <dbReference type="ARBA" id="ARBA00023284"/>
    </source>
</evidence>
<comment type="cofactor">
    <cofactor evidence="14 16">
        <name>FAD</name>
        <dbReference type="ChEBI" id="CHEBI:57692"/>
    </cofactor>
    <text evidence="14 16">Binds 1 FAD per subunit.</text>
</comment>
<evidence type="ECO:0000256" key="8">
    <source>
        <dbReference type="ARBA" id="ARBA00023002"/>
    </source>
</evidence>
<dbReference type="InterPro" id="IPR001100">
    <property type="entry name" value="Pyr_nuc-diS_OxRdtase"/>
</dbReference>
<evidence type="ECO:0000256" key="9">
    <source>
        <dbReference type="ARBA" id="ARBA00023027"/>
    </source>
</evidence>
<dbReference type="FunFam" id="3.30.390.30:FF:000001">
    <property type="entry name" value="Dihydrolipoyl dehydrogenase"/>
    <property type="match status" value="1"/>
</dbReference>